<dbReference type="EMBL" id="CAJVPT010003000">
    <property type="protein sequence ID" value="CAG8490197.1"/>
    <property type="molecule type" value="Genomic_DNA"/>
</dbReference>
<gene>
    <name evidence="1" type="ORF">ACOLOM_LOCUS2347</name>
</gene>
<keyword evidence="2" id="KW-1185">Reference proteome</keyword>
<evidence type="ECO:0000313" key="1">
    <source>
        <dbReference type="EMBL" id="CAG8490197.1"/>
    </source>
</evidence>
<comment type="caution">
    <text evidence="1">The sequence shown here is derived from an EMBL/GenBank/DDBJ whole genome shotgun (WGS) entry which is preliminary data.</text>
</comment>
<reference evidence="1" key="1">
    <citation type="submission" date="2021-06" db="EMBL/GenBank/DDBJ databases">
        <authorList>
            <person name="Kallberg Y."/>
            <person name="Tangrot J."/>
            <person name="Rosling A."/>
        </authorList>
    </citation>
    <scope>NUCLEOTIDE SEQUENCE</scope>
    <source>
        <strain evidence="1">CL356</strain>
    </source>
</reference>
<protein>
    <submittedName>
        <fullName evidence="1">229_t:CDS:1</fullName>
    </submittedName>
</protein>
<proteinExistence type="predicted"/>
<evidence type="ECO:0000313" key="2">
    <source>
        <dbReference type="Proteomes" id="UP000789525"/>
    </source>
</evidence>
<organism evidence="1 2">
    <name type="scientific">Acaulospora colombiana</name>
    <dbReference type="NCBI Taxonomy" id="27376"/>
    <lineage>
        <taxon>Eukaryota</taxon>
        <taxon>Fungi</taxon>
        <taxon>Fungi incertae sedis</taxon>
        <taxon>Mucoromycota</taxon>
        <taxon>Glomeromycotina</taxon>
        <taxon>Glomeromycetes</taxon>
        <taxon>Diversisporales</taxon>
        <taxon>Acaulosporaceae</taxon>
        <taxon>Acaulospora</taxon>
    </lineage>
</organism>
<name>A0ACA9KT14_9GLOM</name>
<accession>A0ACA9KT14</accession>
<dbReference type="Proteomes" id="UP000789525">
    <property type="component" value="Unassembled WGS sequence"/>
</dbReference>
<sequence>MPEITVTVKCSNDQKYSVTIDTSKTVLEFKNAIAEKSNTAADKQRLIYSGRVLKDNDTLETYKITEGHTVHMVRSQASTATQNHFKTLSPCSTEIFALRDSSQTSSRTTSSATTSTTSENPPPTTQPGVPPFTFPPTNPFIPTPFGYGGSNQNPYGFPNANLMMMEQIMQNPVMMQRIQQMIQDPTFIDSMIAMYPNLSQLEPQIRQMFQDPEVLALMSNPEVIRNMATMNPNFFNGSGGGGIPGFPGSNTPATTNNNATTNPSDPSSRTTNADTTSPTNPATPANNLPFFNPTQAFIPLFDPTLLGALAMPPTASPAAPQIPPEERFQVQLRQLNEMGFFDAQKNIRALQVCQGDVNLAIERLLDPSFN</sequence>